<dbReference type="SUPFAM" id="SSF55424">
    <property type="entry name" value="FAD/NAD-linked reductases, dimerisation (C-terminal) domain"/>
    <property type="match status" value="1"/>
</dbReference>
<dbReference type="AlphaFoldDB" id="C1BDS8"/>
<reference evidence="7 8" key="2">
    <citation type="submission" date="2009-03" db="EMBL/GenBank/DDBJ databases">
        <title>Comparison of the complete genome sequences of Rhodococcus erythropolis PR4 and Rhodococcus opacus B4.</title>
        <authorList>
            <person name="Takarada H."/>
            <person name="Sekine M."/>
            <person name="Hosoyama A."/>
            <person name="Yamada R."/>
            <person name="Fujisawa T."/>
            <person name="Omata S."/>
            <person name="Shimizu A."/>
            <person name="Tsukatani N."/>
            <person name="Tanikawa S."/>
            <person name="Fujita N."/>
            <person name="Harayama S."/>
        </authorList>
    </citation>
    <scope>NUCLEOTIDE SEQUENCE [LARGE SCALE GENOMIC DNA]</scope>
    <source>
        <strain evidence="7 8">B4</strain>
        <plasmid evidence="7 8">pROB02</plasmid>
    </source>
</reference>
<dbReference type="Gene3D" id="3.30.390.30">
    <property type="match status" value="1"/>
</dbReference>
<dbReference type="EMBL" id="AP011117">
    <property type="protein sequence ID" value="BAH47131.1"/>
    <property type="molecule type" value="Genomic_DNA"/>
</dbReference>
<dbReference type="PRINTS" id="PR00368">
    <property type="entry name" value="FADPNR"/>
</dbReference>
<dbReference type="PANTHER" id="PTHR43557:SF2">
    <property type="entry name" value="RIESKE DOMAIN-CONTAINING PROTEIN-RELATED"/>
    <property type="match status" value="1"/>
</dbReference>
<dbReference type="Proteomes" id="UP000002212">
    <property type="component" value="Plasmid pROB02"/>
</dbReference>
<keyword evidence="7" id="KW-0614">Plasmid</keyword>
<comment type="cofactor">
    <cofactor evidence="1">
        <name>FAD</name>
        <dbReference type="ChEBI" id="CHEBI:57692"/>
    </cofactor>
</comment>
<dbReference type="Gene3D" id="3.50.50.60">
    <property type="entry name" value="FAD/NAD(P)-binding domain"/>
    <property type="match status" value="2"/>
</dbReference>
<feature type="domain" description="FAD/NAD(P)-binding" evidence="5">
    <location>
        <begin position="5"/>
        <end position="300"/>
    </location>
</feature>
<keyword evidence="2" id="KW-0285">Flavoprotein</keyword>
<dbReference type="PATRIC" id="fig|632772.20.peg.8498"/>
<name>C1BDS8_RHOOB</name>
<dbReference type="Pfam" id="PF14759">
    <property type="entry name" value="Reductase_C"/>
    <property type="match status" value="1"/>
</dbReference>
<keyword evidence="4" id="KW-0560">Oxidoreductase</keyword>
<dbReference type="PANTHER" id="PTHR43557">
    <property type="entry name" value="APOPTOSIS-INDUCING FACTOR 1"/>
    <property type="match status" value="1"/>
</dbReference>
<dbReference type="GO" id="GO:0005737">
    <property type="term" value="C:cytoplasm"/>
    <property type="evidence" value="ECO:0007669"/>
    <property type="project" value="TreeGrafter"/>
</dbReference>
<dbReference type="GO" id="GO:0016651">
    <property type="term" value="F:oxidoreductase activity, acting on NAD(P)H"/>
    <property type="evidence" value="ECO:0007669"/>
    <property type="project" value="TreeGrafter"/>
</dbReference>
<dbReference type="SUPFAM" id="SSF51905">
    <property type="entry name" value="FAD/NAD(P)-binding domain"/>
    <property type="match status" value="1"/>
</dbReference>
<organism evidence="7 8">
    <name type="scientific">Rhodococcus opacus (strain B4)</name>
    <dbReference type="NCBI Taxonomy" id="632772"/>
    <lineage>
        <taxon>Bacteria</taxon>
        <taxon>Bacillati</taxon>
        <taxon>Actinomycetota</taxon>
        <taxon>Actinomycetes</taxon>
        <taxon>Mycobacteriales</taxon>
        <taxon>Nocardiaceae</taxon>
        <taxon>Rhodococcus</taxon>
    </lineage>
</organism>
<gene>
    <name evidence="7" type="ordered locus">ROP_pROB02-01180</name>
</gene>
<dbReference type="Pfam" id="PF07992">
    <property type="entry name" value="Pyr_redox_2"/>
    <property type="match status" value="1"/>
</dbReference>
<evidence type="ECO:0000256" key="3">
    <source>
        <dbReference type="ARBA" id="ARBA00022827"/>
    </source>
</evidence>
<dbReference type="InterPro" id="IPR023753">
    <property type="entry name" value="FAD/NAD-binding_dom"/>
</dbReference>
<reference evidence="7 8" key="1">
    <citation type="journal article" date="2005" name="J. Biosci. Bioeng.">
        <title>Isolation and characterization of benzene-tolerant Rhodococcus opacus strains.</title>
        <authorList>
            <person name="Na K.S."/>
            <person name="Kuroda A."/>
            <person name="Takiguchi N."/>
            <person name="Ikeda T."/>
            <person name="Ohtake H."/>
            <person name="Kato J."/>
        </authorList>
    </citation>
    <scope>NUCLEOTIDE SEQUENCE [LARGE SCALE GENOMIC DNA]</scope>
    <source>
        <strain evidence="7 8">B4</strain>
        <plasmid evidence="7">pROB02</plasmid>
    </source>
</reference>
<evidence type="ECO:0000259" key="5">
    <source>
        <dbReference type="Pfam" id="PF07992"/>
    </source>
</evidence>
<sequence length="407" mass="43436">MAPEHIVVVGGSLAGLRALETARRAGYAGRLTLIGAETHLPYDRPPLSKEYIDSDQDSHITHFTGVEELADGLGVSLMLGQPATSLDLANGIVHVGDRTVPYDAALIATGAIARTIPAAAHLDGVVTLRTIDDARIVRSALDQGARVVIVGAGFIGAEVAAAVRKRGRSVTVVEALPIPLVRAVGETAGRWLSALHERNGTELICGVAVESISGDHRVEGVRLANGRHLPADLVVVGIGATPATDWLTGSGLTLDNGIVCDATMHAGGNVWAAGDVARWYSQDFDTPLRIEHWTNAAEQGAHAMRNLLDPSNATPYRHIPYFWSDWYGNRIQLAGRPIGEPTVVTGDTATDVFTALYRDGHRLIGALTLNRRSDIMKYRALIARAATWEDGLKLAQTRNNSLTTNSK</sequence>
<protein>
    <submittedName>
        <fullName evidence="7">Ferredoxin reductase</fullName>
    </submittedName>
</protein>
<evidence type="ECO:0000256" key="1">
    <source>
        <dbReference type="ARBA" id="ARBA00001974"/>
    </source>
</evidence>
<dbReference type="InterPro" id="IPR016156">
    <property type="entry name" value="FAD/NAD-linked_Rdtase_dimer_sf"/>
</dbReference>
<dbReference type="InterPro" id="IPR036188">
    <property type="entry name" value="FAD/NAD-bd_sf"/>
</dbReference>
<evidence type="ECO:0000256" key="4">
    <source>
        <dbReference type="ARBA" id="ARBA00023002"/>
    </source>
</evidence>
<dbReference type="OrthoDB" id="3568330at2"/>
<dbReference type="InterPro" id="IPR050446">
    <property type="entry name" value="FAD-oxidoreductase/Apoptosis"/>
</dbReference>
<feature type="domain" description="Reductase C-terminal" evidence="6">
    <location>
        <begin position="321"/>
        <end position="388"/>
    </location>
</feature>
<evidence type="ECO:0000259" key="6">
    <source>
        <dbReference type="Pfam" id="PF14759"/>
    </source>
</evidence>
<evidence type="ECO:0000313" key="8">
    <source>
        <dbReference type="Proteomes" id="UP000002212"/>
    </source>
</evidence>
<evidence type="ECO:0000256" key="2">
    <source>
        <dbReference type="ARBA" id="ARBA00022630"/>
    </source>
</evidence>
<geneLocation type="plasmid" evidence="7 8">
    <name>pROB02</name>
</geneLocation>
<proteinExistence type="predicted"/>
<keyword evidence="3" id="KW-0274">FAD</keyword>
<dbReference type="PRINTS" id="PR00411">
    <property type="entry name" value="PNDRDTASEI"/>
</dbReference>
<dbReference type="InterPro" id="IPR028202">
    <property type="entry name" value="Reductase_C"/>
</dbReference>
<evidence type="ECO:0000313" key="7">
    <source>
        <dbReference type="EMBL" id="BAH47131.1"/>
    </source>
</evidence>
<dbReference type="HOGENOM" id="CLU_003291_4_0_11"/>
<accession>C1BDS8</accession>
<dbReference type="RefSeq" id="WP_012687171.1">
    <property type="nucleotide sequence ID" value="NC_012521.1"/>
</dbReference>
<dbReference type="KEGG" id="rop:ROP_pROB02-01180"/>